<reference evidence="1 2" key="2">
    <citation type="submission" date="2019-08" db="EMBL/GenBank/DDBJ databases">
        <authorList>
            <person name="Henke P."/>
        </authorList>
    </citation>
    <scope>NUCLEOTIDE SEQUENCE [LARGE SCALE GENOMIC DNA]</scope>
    <source>
        <strain evidence="1">Phe10_nw2017</strain>
    </source>
</reference>
<dbReference type="InterPro" id="IPR011747">
    <property type="entry name" value="CHP02241"/>
</dbReference>
<comment type="caution">
    <text evidence="1">The sequence shown here is derived from an EMBL/GenBank/DDBJ whole genome shotgun (WGS) entry which is preliminary data.</text>
</comment>
<dbReference type="PANTHER" id="PTHR38009">
    <property type="entry name" value="CONSERVED HYPOTHETICAL PHAGE TAIL PROTEIN"/>
    <property type="match status" value="1"/>
</dbReference>
<evidence type="ECO:0000313" key="1">
    <source>
        <dbReference type="EMBL" id="TWW09192.1"/>
    </source>
</evidence>
<dbReference type="EMBL" id="SRHE01000353">
    <property type="protein sequence ID" value="TWW09192.1"/>
    <property type="molecule type" value="Genomic_DNA"/>
</dbReference>
<reference evidence="1 2" key="1">
    <citation type="submission" date="2019-08" db="EMBL/GenBank/DDBJ databases">
        <title>100 year-old enigma solved: identification of Planctomyces bekefii, the type genus and species of the phylum Planctomycetes.</title>
        <authorList>
            <person name="Svetlana D.N."/>
            <person name="Overmann J."/>
        </authorList>
    </citation>
    <scope>NUCLEOTIDE SEQUENCE [LARGE SCALE GENOMIC DNA]</scope>
    <source>
        <strain evidence="1">Phe10_nw2017</strain>
    </source>
</reference>
<keyword evidence="2" id="KW-1185">Reference proteome</keyword>
<name>A0A5C6M5C2_9PLAN</name>
<sequence>MADRKDPFANYNFIVELDGEQIAGFKEVSGLDSKIEVIDYREGGEKFFPNRKLPGKVTYSNIVLKTGVTTDT</sequence>
<protein>
    <recommendedName>
        <fullName evidence="3">Phage tail protein</fullName>
    </recommendedName>
</protein>
<proteinExistence type="predicted"/>
<evidence type="ECO:0008006" key="3">
    <source>
        <dbReference type="Google" id="ProtNLM"/>
    </source>
</evidence>
<organism evidence="1 2">
    <name type="scientific">Planctomyces bekefii</name>
    <dbReference type="NCBI Taxonomy" id="1653850"/>
    <lineage>
        <taxon>Bacteria</taxon>
        <taxon>Pseudomonadati</taxon>
        <taxon>Planctomycetota</taxon>
        <taxon>Planctomycetia</taxon>
        <taxon>Planctomycetales</taxon>
        <taxon>Planctomycetaceae</taxon>
        <taxon>Planctomyces</taxon>
    </lineage>
</organism>
<feature type="non-terminal residue" evidence="1">
    <location>
        <position position="72"/>
    </location>
</feature>
<dbReference type="GO" id="GO:0005198">
    <property type="term" value="F:structural molecule activity"/>
    <property type="evidence" value="ECO:0007669"/>
    <property type="project" value="InterPro"/>
</dbReference>
<evidence type="ECO:0000313" key="2">
    <source>
        <dbReference type="Proteomes" id="UP000321083"/>
    </source>
</evidence>
<dbReference type="Pfam" id="PF06841">
    <property type="entry name" value="Phage_T4_gp19"/>
    <property type="match status" value="1"/>
</dbReference>
<dbReference type="Proteomes" id="UP000321083">
    <property type="component" value="Unassembled WGS sequence"/>
</dbReference>
<dbReference type="InterPro" id="IPR010667">
    <property type="entry name" value="Phage_T4_Gp19"/>
</dbReference>
<dbReference type="PANTHER" id="PTHR38009:SF1">
    <property type="entry name" value="CONSERVED HYPOTHETICAL PHAGE TAIL PROTEIN"/>
    <property type="match status" value="1"/>
</dbReference>
<accession>A0A5C6M5C2</accession>
<gene>
    <name evidence="1" type="ORF">E3A20_16770</name>
</gene>
<dbReference type="AlphaFoldDB" id="A0A5C6M5C2"/>